<keyword evidence="2" id="KW-1185">Reference proteome</keyword>
<dbReference type="EMBL" id="OBQD01000001">
    <property type="protein sequence ID" value="SOC34966.1"/>
    <property type="molecule type" value="Genomic_DNA"/>
</dbReference>
<evidence type="ECO:0000313" key="1">
    <source>
        <dbReference type="EMBL" id="SOC34966.1"/>
    </source>
</evidence>
<organism evidence="1 2">
    <name type="scientific">Rhizobium subbaraonis</name>
    <dbReference type="NCBI Taxonomy" id="908946"/>
    <lineage>
        <taxon>Bacteria</taxon>
        <taxon>Pseudomonadati</taxon>
        <taxon>Pseudomonadota</taxon>
        <taxon>Alphaproteobacteria</taxon>
        <taxon>Hyphomicrobiales</taxon>
        <taxon>Rhizobiaceae</taxon>
        <taxon>Rhizobium/Agrobacterium group</taxon>
        <taxon>Rhizobium</taxon>
    </lineage>
</organism>
<gene>
    <name evidence="1" type="ORF">SAMN05892877_101119</name>
</gene>
<reference evidence="1 2" key="1">
    <citation type="submission" date="2017-08" db="EMBL/GenBank/DDBJ databases">
        <authorList>
            <person name="de Groot N.N."/>
        </authorList>
    </citation>
    <scope>NUCLEOTIDE SEQUENCE [LARGE SCALE GENOMIC DNA]</scope>
    <source>
        <strain evidence="1 2">JC85</strain>
    </source>
</reference>
<dbReference type="Proteomes" id="UP000219167">
    <property type="component" value="Unassembled WGS sequence"/>
</dbReference>
<accession>A0A285U391</accession>
<proteinExistence type="predicted"/>
<evidence type="ECO:0000313" key="2">
    <source>
        <dbReference type="Proteomes" id="UP000219167"/>
    </source>
</evidence>
<dbReference type="AlphaFoldDB" id="A0A285U391"/>
<sequence>MRANNKNNCADIDRVWLDRRSRTFPVSLLGGEECRYRRTGTGRDVADRLGFNVFKIAKTAFVAPLVTGTIAFDSPDNELLTQYCAIERWTGDLSNGLFQLGERAARMHRLEQRSCGLLNLVRCYTLQDRNHVLELFEQAATVSSSFCFSTTIEIDGIRRQPVLCVGESTGLEQRYAGAIIGVFIFPRFHVENGHGISPAQ</sequence>
<protein>
    <submittedName>
        <fullName evidence="1">Uncharacterized protein</fullName>
    </submittedName>
</protein>
<name>A0A285U391_9HYPH</name>